<keyword evidence="1" id="KW-1185">Reference proteome</keyword>
<organism evidence="1 2">
    <name type="scientific">Heligmosomoides polygyrus</name>
    <name type="common">Parasitic roundworm</name>
    <dbReference type="NCBI Taxonomy" id="6339"/>
    <lineage>
        <taxon>Eukaryota</taxon>
        <taxon>Metazoa</taxon>
        <taxon>Ecdysozoa</taxon>
        <taxon>Nematoda</taxon>
        <taxon>Chromadorea</taxon>
        <taxon>Rhabditida</taxon>
        <taxon>Rhabditina</taxon>
        <taxon>Rhabditomorpha</taxon>
        <taxon>Strongyloidea</taxon>
        <taxon>Heligmosomidae</taxon>
        <taxon>Heligmosomoides</taxon>
    </lineage>
</organism>
<evidence type="ECO:0000313" key="2">
    <source>
        <dbReference type="WBParaSite" id="HPBE_0000324501-mRNA-1"/>
    </source>
</evidence>
<protein>
    <submittedName>
        <fullName evidence="2">Copper-containing nitrite reductase</fullName>
    </submittedName>
</protein>
<proteinExistence type="predicted"/>
<dbReference type="AlphaFoldDB" id="A0A183FAQ3"/>
<reference evidence="2" key="1">
    <citation type="submission" date="2019-09" db="UniProtKB">
        <authorList>
            <consortium name="WormBaseParasite"/>
        </authorList>
    </citation>
    <scope>IDENTIFICATION</scope>
</reference>
<dbReference type="Proteomes" id="UP000050761">
    <property type="component" value="Unassembled WGS sequence"/>
</dbReference>
<name>A0A183FAQ3_HELPZ</name>
<accession>A0A183FAQ3</accession>
<sequence length="62" mass="7067">LCIPCTRRGPIWSTRTRRTFLISWRRTANGTSRGSLRRPSRPVRTTRSEAPLLLACCIGRVV</sequence>
<evidence type="ECO:0000313" key="1">
    <source>
        <dbReference type="Proteomes" id="UP000050761"/>
    </source>
</evidence>
<dbReference type="WBParaSite" id="HPBE_0000324501-mRNA-1">
    <property type="protein sequence ID" value="HPBE_0000324501-mRNA-1"/>
    <property type="gene ID" value="HPBE_0000324501"/>
</dbReference>